<dbReference type="KEGG" id="pfy:PFICI_12210"/>
<dbReference type="GeneID" id="19277223"/>
<evidence type="ECO:0000259" key="1">
    <source>
        <dbReference type="Pfam" id="PF22917"/>
    </source>
</evidence>
<dbReference type="Pfam" id="PF22917">
    <property type="entry name" value="PRISE"/>
    <property type="match status" value="1"/>
</dbReference>
<dbReference type="OrthoDB" id="1731983at2759"/>
<dbReference type="InterPro" id="IPR055222">
    <property type="entry name" value="PRISE-like_Rossmann-fold"/>
</dbReference>
<evidence type="ECO:0000313" key="3">
    <source>
        <dbReference type="Proteomes" id="UP000030651"/>
    </source>
</evidence>
<dbReference type="PANTHER" id="PTHR32487:SF29">
    <property type="entry name" value="NAD-DEPENDENT EPIMERASE_DEHYDRATASE DOMAIN-CONTAINING PROTEIN"/>
    <property type="match status" value="1"/>
</dbReference>
<feature type="domain" description="PRISE-like Rossmann-fold" evidence="1">
    <location>
        <begin position="30"/>
        <end position="319"/>
    </location>
</feature>
<dbReference type="CDD" id="cd08948">
    <property type="entry name" value="5beta-POR_like_SDR_a"/>
    <property type="match status" value="1"/>
</dbReference>
<reference evidence="3" key="1">
    <citation type="journal article" date="2015" name="BMC Genomics">
        <title>Genomic and transcriptomic analysis of the endophytic fungus Pestalotiopsis fici reveals its lifestyle and high potential for synthesis of natural products.</title>
        <authorList>
            <person name="Wang X."/>
            <person name="Zhang X."/>
            <person name="Liu L."/>
            <person name="Xiang M."/>
            <person name="Wang W."/>
            <person name="Sun X."/>
            <person name="Che Y."/>
            <person name="Guo L."/>
            <person name="Liu G."/>
            <person name="Guo L."/>
            <person name="Wang C."/>
            <person name="Yin W.B."/>
            <person name="Stadler M."/>
            <person name="Zhang X."/>
            <person name="Liu X."/>
        </authorList>
    </citation>
    <scope>NUCLEOTIDE SEQUENCE [LARGE SCALE GENOMIC DNA]</scope>
    <source>
        <strain evidence="3">W106-1 / CGMCC3.15140</strain>
    </source>
</reference>
<dbReference type="InterPro" id="IPR036291">
    <property type="entry name" value="NAD(P)-bd_dom_sf"/>
</dbReference>
<dbReference type="PANTHER" id="PTHR32487">
    <property type="entry name" value="3-OXO-DELTA(4,5)-STEROID 5-BETA-REDUCTASE"/>
    <property type="match status" value="1"/>
</dbReference>
<sequence length="446" mass="50074">MKSSASYPLRQCGIYHNLPDFDPSIQGLSAIICGANGISGFATLRALLDAPERWTRIYTLSRSSLSEEQMSLIPTELHSHIKQVSIDLSSSGQDIANVLREAKVQADYVFFYSYLQPTDPKASGMSVEMAQALVELNVPIFSNFLQGLELAALKPKRIALQTGGKNYGLHIGRTRSPLVESDPQPRHLQPNFYYHQEDLLIEYCKKHPETGWNFIRPVGIIGVAQRAPLNAFYPFAIYAAVQAQKKQPLQFGGDFESWQFEYSHSTARLTAYLTEWAVLEEHCKNHAFNAQDGSLFTWDRFFAQLALWYGVDRGVQTPDLEDSSFTVQRFAGGEKAPLGYGPPSLLKTTFRLADWFQQPENKAAWEEIMANSDGQVKVNVFEDPAMKTLISEFDYARRANLSINKTRIMGFTGFVDTLESLHEMYKETAEFGALPQLKVASASPLV</sequence>
<dbReference type="Proteomes" id="UP000030651">
    <property type="component" value="Unassembled WGS sequence"/>
</dbReference>
<dbReference type="RefSeq" id="XP_007838982.1">
    <property type="nucleotide sequence ID" value="XM_007840791.1"/>
</dbReference>
<evidence type="ECO:0000313" key="2">
    <source>
        <dbReference type="EMBL" id="ETS76823.1"/>
    </source>
</evidence>
<organism evidence="2 3">
    <name type="scientific">Pestalotiopsis fici (strain W106-1 / CGMCC3.15140)</name>
    <dbReference type="NCBI Taxonomy" id="1229662"/>
    <lineage>
        <taxon>Eukaryota</taxon>
        <taxon>Fungi</taxon>
        <taxon>Dikarya</taxon>
        <taxon>Ascomycota</taxon>
        <taxon>Pezizomycotina</taxon>
        <taxon>Sordariomycetes</taxon>
        <taxon>Xylariomycetidae</taxon>
        <taxon>Amphisphaeriales</taxon>
        <taxon>Sporocadaceae</taxon>
        <taxon>Pestalotiopsis</taxon>
    </lineage>
</organism>
<name>W3WSI4_PESFW</name>
<proteinExistence type="predicted"/>
<dbReference type="HOGENOM" id="CLU_030125_1_1_1"/>
<dbReference type="AlphaFoldDB" id="W3WSI4"/>
<dbReference type="Gene3D" id="3.40.50.720">
    <property type="entry name" value="NAD(P)-binding Rossmann-like Domain"/>
    <property type="match status" value="1"/>
</dbReference>
<protein>
    <recommendedName>
        <fullName evidence="1">PRISE-like Rossmann-fold domain-containing protein</fullName>
    </recommendedName>
</protein>
<dbReference type="eggNOG" id="ENOG502SJ55">
    <property type="taxonomic scope" value="Eukaryota"/>
</dbReference>
<gene>
    <name evidence="2" type="ORF">PFICI_12210</name>
</gene>
<keyword evidence="3" id="KW-1185">Reference proteome</keyword>
<dbReference type="OMA" id="GFHTMRV"/>
<accession>W3WSI4</accession>
<dbReference type="InParanoid" id="W3WSI4"/>
<dbReference type="SUPFAM" id="SSF51735">
    <property type="entry name" value="NAD(P)-binding Rossmann-fold domains"/>
    <property type="match status" value="1"/>
</dbReference>
<dbReference type="EMBL" id="KI912117">
    <property type="protein sequence ID" value="ETS76823.1"/>
    <property type="molecule type" value="Genomic_DNA"/>
</dbReference>